<name>A0A3N4J5M2_9PEZI</name>
<organism evidence="1 2">
    <name type="scientific">Choiromyces venosus 120613-1</name>
    <dbReference type="NCBI Taxonomy" id="1336337"/>
    <lineage>
        <taxon>Eukaryota</taxon>
        <taxon>Fungi</taxon>
        <taxon>Dikarya</taxon>
        <taxon>Ascomycota</taxon>
        <taxon>Pezizomycotina</taxon>
        <taxon>Pezizomycetes</taxon>
        <taxon>Pezizales</taxon>
        <taxon>Tuberaceae</taxon>
        <taxon>Choiromyces</taxon>
    </lineage>
</organism>
<accession>A0A3N4J5M2</accession>
<sequence>MREHNYANAKHEFDTDRVVRHPRGHRGKGPFVSTEYWITAQIFATDVASKLQKSLPQLHKEIKRHWGGKPSHGGPDNSAYYPYPVKEYPPFGPADHSRIPTVDRCPLADRLCLAVPPELIWGVKMCTCKLTGEKPMMQQLVDVKASLKSNFGAERERAIPMGA</sequence>
<dbReference type="Proteomes" id="UP000276215">
    <property type="component" value="Unassembled WGS sequence"/>
</dbReference>
<dbReference type="AlphaFoldDB" id="A0A3N4J5M2"/>
<reference evidence="1 2" key="1">
    <citation type="journal article" date="2018" name="Nat. Ecol. Evol.">
        <title>Pezizomycetes genomes reveal the molecular basis of ectomycorrhizal truffle lifestyle.</title>
        <authorList>
            <person name="Murat C."/>
            <person name="Payen T."/>
            <person name="Noel B."/>
            <person name="Kuo A."/>
            <person name="Morin E."/>
            <person name="Chen J."/>
            <person name="Kohler A."/>
            <person name="Krizsan K."/>
            <person name="Balestrini R."/>
            <person name="Da Silva C."/>
            <person name="Montanini B."/>
            <person name="Hainaut M."/>
            <person name="Levati E."/>
            <person name="Barry K.W."/>
            <person name="Belfiori B."/>
            <person name="Cichocki N."/>
            <person name="Clum A."/>
            <person name="Dockter R.B."/>
            <person name="Fauchery L."/>
            <person name="Guy J."/>
            <person name="Iotti M."/>
            <person name="Le Tacon F."/>
            <person name="Lindquist E.A."/>
            <person name="Lipzen A."/>
            <person name="Malagnac F."/>
            <person name="Mello A."/>
            <person name="Molinier V."/>
            <person name="Miyauchi S."/>
            <person name="Poulain J."/>
            <person name="Riccioni C."/>
            <person name="Rubini A."/>
            <person name="Sitrit Y."/>
            <person name="Splivallo R."/>
            <person name="Traeger S."/>
            <person name="Wang M."/>
            <person name="Zifcakova L."/>
            <person name="Wipf D."/>
            <person name="Zambonelli A."/>
            <person name="Paolocci F."/>
            <person name="Nowrousian M."/>
            <person name="Ottonello S."/>
            <person name="Baldrian P."/>
            <person name="Spatafora J.W."/>
            <person name="Henrissat B."/>
            <person name="Nagy L.G."/>
            <person name="Aury J.M."/>
            <person name="Wincker P."/>
            <person name="Grigoriev I.V."/>
            <person name="Bonfante P."/>
            <person name="Martin F.M."/>
        </authorList>
    </citation>
    <scope>NUCLEOTIDE SEQUENCE [LARGE SCALE GENOMIC DNA]</scope>
    <source>
        <strain evidence="1 2">120613-1</strain>
    </source>
</reference>
<dbReference type="EMBL" id="ML120485">
    <property type="protein sequence ID" value="RPA91901.1"/>
    <property type="molecule type" value="Genomic_DNA"/>
</dbReference>
<protein>
    <submittedName>
        <fullName evidence="1">Uncharacterized protein</fullName>
    </submittedName>
</protein>
<gene>
    <name evidence="1" type="ORF">L873DRAFT_1794643</name>
</gene>
<proteinExistence type="predicted"/>
<evidence type="ECO:0000313" key="2">
    <source>
        <dbReference type="Proteomes" id="UP000276215"/>
    </source>
</evidence>
<keyword evidence="2" id="KW-1185">Reference proteome</keyword>
<evidence type="ECO:0000313" key="1">
    <source>
        <dbReference type="EMBL" id="RPA91901.1"/>
    </source>
</evidence>